<sequence>MNKNDNIFEGLLSLSSSTMTQNARREFFQDWVPTIYPWRPNDMKLWTETEWESTKTFKVFFDREPLEGEDVYGLNRAGGILNFVFGMSVPPKNIFQEEWDCLEKAVDLMREKDISISFGLEMTLGQIKAANLI</sequence>
<reference evidence="1" key="1">
    <citation type="journal article" date="2019" name="MBio">
        <title>Virus Genomes from Deep Sea Sediments Expand the Ocean Megavirome and Support Independent Origins of Viral Gigantism.</title>
        <authorList>
            <person name="Backstrom D."/>
            <person name="Yutin N."/>
            <person name="Jorgensen S.L."/>
            <person name="Dharamshi J."/>
            <person name="Homa F."/>
            <person name="Zaremba-Niedwiedzka K."/>
            <person name="Spang A."/>
            <person name="Wolf Y.I."/>
            <person name="Koonin E.V."/>
            <person name="Ettema T.J."/>
        </authorList>
    </citation>
    <scope>NUCLEOTIDE SEQUENCE</scope>
</reference>
<proteinExistence type="predicted"/>
<gene>
    <name evidence="1" type="ORF">LCMAC101_00640</name>
</gene>
<accession>A0A481YRD2</accession>
<name>A0A481YRD2_9VIRU</name>
<dbReference type="EMBL" id="MK500327">
    <property type="protein sequence ID" value="QBK85477.1"/>
    <property type="molecule type" value="Genomic_DNA"/>
</dbReference>
<protein>
    <submittedName>
        <fullName evidence="1">Uncharacterized protein</fullName>
    </submittedName>
</protein>
<organism evidence="1">
    <name type="scientific">Marseillevirus LCMAC101</name>
    <dbReference type="NCBI Taxonomy" id="2506602"/>
    <lineage>
        <taxon>Viruses</taxon>
        <taxon>Varidnaviria</taxon>
        <taxon>Bamfordvirae</taxon>
        <taxon>Nucleocytoviricota</taxon>
        <taxon>Megaviricetes</taxon>
        <taxon>Pimascovirales</taxon>
        <taxon>Pimascovirales incertae sedis</taxon>
        <taxon>Marseilleviridae</taxon>
    </lineage>
</organism>
<evidence type="ECO:0000313" key="1">
    <source>
        <dbReference type="EMBL" id="QBK85477.1"/>
    </source>
</evidence>